<dbReference type="AlphaFoldDB" id="N0BKF5"/>
<evidence type="ECO:0000313" key="3">
    <source>
        <dbReference type="Proteomes" id="UP000013307"/>
    </source>
</evidence>
<accession>N0BKF5</accession>
<dbReference type="InterPro" id="IPR024185">
    <property type="entry name" value="FTHF_cligase-like_sf"/>
</dbReference>
<sequence>MEKLIEALKRNSVEVIISEDPHREAEKYSNVFVCEAASAAEDTGIIFFVGFEKRKNAALAAHHVAIVKKADIMPDTISAYLHAAKKGDIVFASSSASKTADIEGKLVWGMHGPKKLTVILEG</sequence>
<dbReference type="HOGENOM" id="CLU_2021384_0_0_2"/>
<dbReference type="OrthoDB" id="51511at2157"/>
<dbReference type="RefSeq" id="WP_015590259.1">
    <property type="nucleotide sequence ID" value="NC_021169.1"/>
</dbReference>
<dbReference type="Proteomes" id="UP000013307">
    <property type="component" value="Chromosome"/>
</dbReference>
<reference evidence="2 3" key="1">
    <citation type="journal article" date="2013" name="Genome Announc.">
        <title>Complete Genome Sequence of the Thermophilic and Facultatively Chemolithoautotrophic Sulfate Reducer Archaeoglobus sulfaticallidus Strain PM70-1T.</title>
        <authorList>
            <person name="Stokke R."/>
            <person name="Hocking W.P."/>
            <person name="Steinsbu B.O."/>
            <person name="Steen I.H."/>
        </authorList>
    </citation>
    <scope>NUCLEOTIDE SEQUENCE [LARGE SCALE GENOMIC DNA]</scope>
    <source>
        <strain evidence="2">PM70-1</strain>
    </source>
</reference>
<keyword evidence="3" id="KW-1185">Reference proteome</keyword>
<dbReference type="InterPro" id="IPR037171">
    <property type="entry name" value="NagB/RpiA_transferase-like"/>
</dbReference>
<dbReference type="Gene3D" id="3.40.50.10420">
    <property type="entry name" value="NagB/RpiA/CoA transferase-like"/>
    <property type="match status" value="1"/>
</dbReference>
<evidence type="ECO:0000313" key="2">
    <source>
        <dbReference type="EMBL" id="AGK60660.1"/>
    </source>
</evidence>
<dbReference type="SUPFAM" id="SSF100950">
    <property type="entry name" value="NagB/RpiA/CoA transferase-like"/>
    <property type="match status" value="1"/>
</dbReference>
<dbReference type="STRING" id="387631.Asulf_00642"/>
<proteinExistence type="predicted"/>
<dbReference type="GeneID" id="15392285"/>
<organism evidence="2 3">
    <name type="scientific">Archaeoglobus sulfaticallidus PM70-1</name>
    <dbReference type="NCBI Taxonomy" id="387631"/>
    <lineage>
        <taxon>Archaea</taxon>
        <taxon>Methanobacteriati</taxon>
        <taxon>Methanobacteriota</taxon>
        <taxon>Archaeoglobi</taxon>
        <taxon>Archaeoglobales</taxon>
        <taxon>Archaeoglobaceae</taxon>
        <taxon>Archaeoglobus</taxon>
    </lineage>
</organism>
<dbReference type="KEGG" id="ast:Asulf_00642"/>
<feature type="domain" description="LUD" evidence="1">
    <location>
        <begin position="29"/>
        <end position="120"/>
    </location>
</feature>
<dbReference type="EMBL" id="CP005290">
    <property type="protein sequence ID" value="AGK60660.1"/>
    <property type="molecule type" value="Genomic_DNA"/>
</dbReference>
<dbReference type="Pfam" id="PF02589">
    <property type="entry name" value="LUD_dom"/>
    <property type="match status" value="1"/>
</dbReference>
<name>N0BKF5_9EURY</name>
<dbReference type="InterPro" id="IPR003741">
    <property type="entry name" value="LUD_dom"/>
</dbReference>
<dbReference type="eggNOG" id="arCOG04519">
    <property type="taxonomic scope" value="Archaea"/>
</dbReference>
<protein>
    <recommendedName>
        <fullName evidence="1">LUD domain-containing protein</fullName>
    </recommendedName>
</protein>
<gene>
    <name evidence="2" type="ORF">Asulf_00642</name>
</gene>
<evidence type="ECO:0000259" key="1">
    <source>
        <dbReference type="Pfam" id="PF02589"/>
    </source>
</evidence>